<evidence type="ECO:0000313" key="2">
    <source>
        <dbReference type="EMBL" id="EAT81664.2"/>
    </source>
</evidence>
<dbReference type="RefSeq" id="XP_001801414.1">
    <property type="nucleotide sequence ID" value="XM_001801362.1"/>
</dbReference>
<protein>
    <recommendedName>
        <fullName evidence="4">P-loop containing nucleoside triphosphate hydrolase protein</fullName>
    </recommendedName>
</protein>
<dbReference type="HOGENOM" id="CLU_015256_4_0_1"/>
<gene>
    <name evidence="2" type="ORF">SNOG_11165</name>
</gene>
<organism evidence="2 3">
    <name type="scientific">Phaeosphaeria nodorum (strain SN15 / ATCC MYA-4574 / FGSC 10173)</name>
    <name type="common">Glume blotch fungus</name>
    <name type="synonym">Parastagonospora nodorum</name>
    <dbReference type="NCBI Taxonomy" id="321614"/>
    <lineage>
        <taxon>Eukaryota</taxon>
        <taxon>Fungi</taxon>
        <taxon>Dikarya</taxon>
        <taxon>Ascomycota</taxon>
        <taxon>Pezizomycotina</taxon>
        <taxon>Dothideomycetes</taxon>
        <taxon>Pleosporomycetidae</taxon>
        <taxon>Pleosporales</taxon>
        <taxon>Pleosporineae</taxon>
        <taxon>Phaeosphaeriaceae</taxon>
        <taxon>Parastagonospora</taxon>
    </lineage>
</organism>
<dbReference type="GeneID" id="5978322"/>
<proteinExistence type="predicted"/>
<dbReference type="InterPro" id="IPR027417">
    <property type="entry name" value="P-loop_NTPase"/>
</dbReference>
<dbReference type="KEGG" id="pno:SNOG_11165"/>
<name>Q0UAP9_PHANO</name>
<dbReference type="AlphaFoldDB" id="Q0UAP9"/>
<dbReference type="Proteomes" id="UP000001055">
    <property type="component" value="Unassembled WGS sequence"/>
</dbReference>
<reference evidence="3" key="1">
    <citation type="journal article" date="2007" name="Plant Cell">
        <title>Dothideomycete-plant interactions illuminated by genome sequencing and EST analysis of the wheat pathogen Stagonospora nodorum.</title>
        <authorList>
            <person name="Hane J.K."/>
            <person name="Lowe R.G."/>
            <person name="Solomon P.S."/>
            <person name="Tan K.C."/>
            <person name="Schoch C.L."/>
            <person name="Spatafora J.W."/>
            <person name="Crous P.W."/>
            <person name="Kodira C."/>
            <person name="Birren B.W."/>
            <person name="Galagan J.E."/>
            <person name="Torriani S.F."/>
            <person name="McDonald B.A."/>
            <person name="Oliver R.P."/>
        </authorList>
    </citation>
    <scope>NUCLEOTIDE SEQUENCE [LARGE SCALE GENOMIC DNA]</scope>
    <source>
        <strain evidence="3">SN15 / ATCC MYA-4574 / FGSC 10173</strain>
    </source>
</reference>
<dbReference type="Gene3D" id="3.40.50.300">
    <property type="entry name" value="P-loop containing nucleotide triphosphate hydrolases"/>
    <property type="match status" value="1"/>
</dbReference>
<evidence type="ECO:0000256" key="1">
    <source>
        <dbReference type="SAM" id="MobiDB-lite"/>
    </source>
</evidence>
<dbReference type="eggNOG" id="ENOG502QQSW">
    <property type="taxonomic scope" value="Eukaryota"/>
</dbReference>
<dbReference type="EMBL" id="CH445342">
    <property type="protein sequence ID" value="EAT81664.2"/>
    <property type="molecule type" value="Genomic_DNA"/>
</dbReference>
<dbReference type="VEuPathDB" id="FungiDB:JI435_111650"/>
<feature type="compositionally biased region" description="Polar residues" evidence="1">
    <location>
        <begin position="18"/>
        <end position="28"/>
    </location>
</feature>
<dbReference type="SUPFAM" id="SSF52540">
    <property type="entry name" value="P-loop containing nucleoside triphosphate hydrolases"/>
    <property type="match status" value="1"/>
</dbReference>
<accession>Q0UAP9</accession>
<feature type="region of interest" description="Disordered" evidence="1">
    <location>
        <begin position="1"/>
        <end position="33"/>
    </location>
</feature>
<evidence type="ECO:0008006" key="4">
    <source>
        <dbReference type="Google" id="ProtNLM"/>
    </source>
</evidence>
<sequence length="463" mass="50886">MQRSSVSIEDSASEDITSENSQSEQSYCAPSEEYQEPNFGLIDQLITRRGTTSTDTILPEAIKRDIGHAPLVSASVIVKYGKDLVPQYGFLGSKGTEGEVIKLFHNTNVPFSTFICGVQGSGKSHTTACMLENALIPSQQLGRLQAPVAALVFSYSEFSSGGSGFTLSEAAFLGSANQDTASQKVKKITVLVSPSNPAIKKFYRAIPGIKVLEFKLRAKSLDIATLLTLMGMNEKSDVPLYMAKVESILRAIATENEDGVFDYSLFKQKIAMENFDPKQTNMLDMRLGLLESFLDKDENTPEPTFRPGEITIMDLSDPFITPNTACILFKLGLERFTQSRALGKMVVLDEAHKRHKGVRVIISTQEPTLSTDLIALCSVTVIHRFTSPAWYSALKKHINAMENDEEILRQIESLETGEALVYAPNAVMGKEEDGTLIKLPGQLLKLNIRKRITKDGGESIMAI</sequence>
<feature type="compositionally biased region" description="Polar residues" evidence="1">
    <location>
        <begin position="1"/>
        <end position="10"/>
    </location>
</feature>
<dbReference type="InParanoid" id="Q0UAP9"/>
<evidence type="ECO:0000313" key="3">
    <source>
        <dbReference type="Proteomes" id="UP000001055"/>
    </source>
</evidence>